<dbReference type="eggNOG" id="ENOG5033BXU">
    <property type="taxonomic scope" value="Bacteria"/>
</dbReference>
<evidence type="ECO:0000313" key="2">
    <source>
        <dbReference type="Proteomes" id="UP000003100"/>
    </source>
</evidence>
<dbReference type="PATRIC" id="fig|476272.21.peg.158"/>
<evidence type="ECO:0000313" key="1">
    <source>
        <dbReference type="EMBL" id="EEG47582.1"/>
    </source>
</evidence>
<keyword evidence="2" id="KW-1185">Reference proteome</keyword>
<reference evidence="1 2" key="1">
    <citation type="submission" date="2009-01" db="EMBL/GenBank/DDBJ databases">
        <authorList>
            <person name="Fulton L."/>
            <person name="Clifton S."/>
            <person name="Fulton B."/>
            <person name="Xu J."/>
            <person name="Minx P."/>
            <person name="Pepin K.H."/>
            <person name="Johnson M."/>
            <person name="Bhonagiri V."/>
            <person name="Nash W.E."/>
            <person name="Mardis E.R."/>
            <person name="Wilson R.K."/>
        </authorList>
    </citation>
    <scope>NUCLEOTIDE SEQUENCE [LARGE SCALE GENOMIC DNA]</scope>
    <source>
        <strain evidence="2">DSM 10507 / JCM 14656 / S5a33</strain>
    </source>
</reference>
<dbReference type="GeneID" id="86823296"/>
<reference evidence="1 2" key="2">
    <citation type="submission" date="2009-02" db="EMBL/GenBank/DDBJ databases">
        <title>Draft genome sequence of Blautia hydrogenotrophica DSM 10507 (Ruminococcus hydrogenotrophicus DSM 10507).</title>
        <authorList>
            <person name="Sudarsanam P."/>
            <person name="Ley R."/>
            <person name="Guruge J."/>
            <person name="Turnbaugh P.J."/>
            <person name="Mahowald M."/>
            <person name="Liep D."/>
            <person name="Gordon J."/>
        </authorList>
    </citation>
    <scope>NUCLEOTIDE SEQUENCE [LARGE SCALE GENOMIC DNA]</scope>
    <source>
        <strain evidence="2">DSM 10507 / JCM 14656 / S5a33</strain>
    </source>
</reference>
<protein>
    <submittedName>
        <fullName evidence="1">Uncharacterized protein</fullName>
    </submittedName>
</protein>
<dbReference type="RefSeq" id="WP_005951874.1">
    <property type="nucleotide sequence ID" value="NZ_CP136423.1"/>
</dbReference>
<dbReference type="AlphaFoldDB" id="C0CRG7"/>
<dbReference type="HOGENOM" id="CLU_2206028_0_0_9"/>
<proteinExistence type="predicted"/>
<dbReference type="Proteomes" id="UP000003100">
    <property type="component" value="Unassembled WGS sequence"/>
</dbReference>
<gene>
    <name evidence="1" type="ORF">RUMHYD_03481</name>
</gene>
<sequence length="101" mass="12088">MIEFLLFVMVGLLIYLVTDKKRESKPKDRKSYKEILPEFLDKECEINVNKPLFSMDVLYTMRGRMVDLDDEWLMLEQVNKKKKVVRVFRTELVSGIKEIKD</sequence>
<dbReference type="EMBL" id="ACBZ01000187">
    <property type="protein sequence ID" value="EEG47582.1"/>
    <property type="molecule type" value="Genomic_DNA"/>
</dbReference>
<comment type="caution">
    <text evidence="1">The sequence shown here is derived from an EMBL/GenBank/DDBJ whole genome shotgun (WGS) entry which is preliminary data.</text>
</comment>
<name>C0CRG7_BLAHS</name>
<accession>C0CRG7</accession>
<organism evidence="1 2">
    <name type="scientific">Blautia hydrogenotrophica (strain DSM 10507 / JCM 14656 / S5a33)</name>
    <name type="common">Ruminococcus hydrogenotrophicus</name>
    <dbReference type="NCBI Taxonomy" id="476272"/>
    <lineage>
        <taxon>Bacteria</taxon>
        <taxon>Bacillati</taxon>
        <taxon>Bacillota</taxon>
        <taxon>Clostridia</taxon>
        <taxon>Lachnospirales</taxon>
        <taxon>Lachnospiraceae</taxon>
        <taxon>Blautia</taxon>
    </lineage>
</organism>